<reference evidence="2 3" key="2">
    <citation type="submission" date="2016-12" db="EMBL/GenBank/DDBJ databases">
        <title>Draft Genome Sequence of Cystobacter ferrugineus Strain Cbfe23.</title>
        <authorList>
            <person name="Akbar S."/>
            <person name="Dowd S.E."/>
            <person name="Stevens D.C."/>
        </authorList>
    </citation>
    <scope>NUCLEOTIDE SEQUENCE [LARGE SCALE GENOMIC DNA]</scope>
    <source>
        <strain evidence="2 3">Cbfe23</strain>
    </source>
</reference>
<keyword evidence="3" id="KW-1185">Reference proteome</keyword>
<keyword evidence="1" id="KW-0812">Transmembrane</keyword>
<comment type="caution">
    <text evidence="2">The sequence shown here is derived from an EMBL/GenBank/DDBJ whole genome shotgun (WGS) entry which is preliminary data.</text>
</comment>
<gene>
    <name evidence="2" type="ORF">BON30_09490</name>
</gene>
<dbReference type="RefSeq" id="WP_071897552.1">
    <property type="nucleotide sequence ID" value="NZ_MPIN01000002.1"/>
</dbReference>
<dbReference type="OrthoDB" id="5497245at2"/>
<accession>A0A1L9BFS9</accession>
<evidence type="ECO:0000313" key="2">
    <source>
        <dbReference type="EMBL" id="OJH41117.1"/>
    </source>
</evidence>
<keyword evidence="1" id="KW-0472">Membrane</keyword>
<dbReference type="EMBL" id="MPIN01000002">
    <property type="protein sequence ID" value="OJH41117.1"/>
    <property type="molecule type" value="Genomic_DNA"/>
</dbReference>
<dbReference type="STRING" id="83449.BON30_09490"/>
<protein>
    <recommendedName>
        <fullName evidence="4">Pilus assembly protein</fullName>
    </recommendedName>
</protein>
<name>A0A1L9BFS9_9BACT</name>
<proteinExistence type="predicted"/>
<sequence length="359" mass="39637">MRTAKKIVRKAPRGQSIVELALALLLFVSVVMLGIHFAEVGYLPIKIHEAAVSPLWDSTALRVHRMRGNKTNIGDFSTFPAIPTSVEANANGRYHDFDGRSSTPGNGDTSVTQVFTRVQGLIVRCDRQDEVEFDLVRGRRPALYDAVDGDFAQPPPGAETGNDTDSVLTDVYENMGGISCRAEAQLDTLPSLPRHFLEQQNGGFFDTPLATRFSMKICAVGRAKDGECKGRYGILLGDWAFADREVSEHCPLQPERPDQPCGENRAFYYAAMSVFDRNLGSVGKAGTEFAEEFAGYSPIDEDGFFMSYRGEEDGYIETKTPEGEYYDTRDRPYNTGGVEHKPNAVRRDSNTCFLGIPGC</sequence>
<reference evidence="3" key="1">
    <citation type="submission" date="2016-11" db="EMBL/GenBank/DDBJ databases">
        <authorList>
            <person name="Shukria A."/>
            <person name="Stevens D.C."/>
        </authorList>
    </citation>
    <scope>NUCLEOTIDE SEQUENCE [LARGE SCALE GENOMIC DNA]</scope>
    <source>
        <strain evidence="3">Cbfe23</strain>
    </source>
</reference>
<evidence type="ECO:0000256" key="1">
    <source>
        <dbReference type="SAM" id="Phobius"/>
    </source>
</evidence>
<keyword evidence="1" id="KW-1133">Transmembrane helix</keyword>
<organism evidence="2 3">
    <name type="scientific">Cystobacter ferrugineus</name>
    <dbReference type="NCBI Taxonomy" id="83449"/>
    <lineage>
        <taxon>Bacteria</taxon>
        <taxon>Pseudomonadati</taxon>
        <taxon>Myxococcota</taxon>
        <taxon>Myxococcia</taxon>
        <taxon>Myxococcales</taxon>
        <taxon>Cystobacterineae</taxon>
        <taxon>Archangiaceae</taxon>
        <taxon>Cystobacter</taxon>
    </lineage>
</organism>
<evidence type="ECO:0008006" key="4">
    <source>
        <dbReference type="Google" id="ProtNLM"/>
    </source>
</evidence>
<feature type="transmembrane region" description="Helical" evidence="1">
    <location>
        <begin position="20"/>
        <end position="38"/>
    </location>
</feature>
<dbReference type="AlphaFoldDB" id="A0A1L9BFS9"/>
<dbReference type="Proteomes" id="UP000182229">
    <property type="component" value="Unassembled WGS sequence"/>
</dbReference>
<evidence type="ECO:0000313" key="3">
    <source>
        <dbReference type="Proteomes" id="UP000182229"/>
    </source>
</evidence>